<evidence type="ECO:0000313" key="2">
    <source>
        <dbReference type="EMBL" id="KAK5813763.1"/>
    </source>
</evidence>
<sequence>MEMEFMFGKISGCDDDANATFGLPISAHNRQETISGVYTVRIGYKLLGRMQGIGRMEQNHSDKEGWKLIWLSKLPPRIKMLLWRAGNNILLISSILVRHRISMDDDFDASFIVKNTFATHFPNKWKQPPRGPMKLNIDAGLIVDAGVVLSFVTLMELLLGKYLNCNRAARVMTPALQCSSGVRLS</sequence>
<keyword evidence="1" id="KW-0472">Membrane</keyword>
<dbReference type="Proteomes" id="UP001358586">
    <property type="component" value="Chromosome 8"/>
</dbReference>
<keyword evidence="1" id="KW-1133">Transmembrane helix</keyword>
<evidence type="ECO:0000256" key="1">
    <source>
        <dbReference type="SAM" id="Phobius"/>
    </source>
</evidence>
<feature type="transmembrane region" description="Helical" evidence="1">
    <location>
        <begin position="139"/>
        <end position="160"/>
    </location>
</feature>
<organism evidence="2 3">
    <name type="scientific">Gossypium arboreum</name>
    <name type="common">Tree cotton</name>
    <name type="synonym">Gossypium nanking</name>
    <dbReference type="NCBI Taxonomy" id="29729"/>
    <lineage>
        <taxon>Eukaryota</taxon>
        <taxon>Viridiplantae</taxon>
        <taxon>Streptophyta</taxon>
        <taxon>Embryophyta</taxon>
        <taxon>Tracheophyta</taxon>
        <taxon>Spermatophyta</taxon>
        <taxon>Magnoliopsida</taxon>
        <taxon>eudicotyledons</taxon>
        <taxon>Gunneridae</taxon>
        <taxon>Pentapetalae</taxon>
        <taxon>rosids</taxon>
        <taxon>malvids</taxon>
        <taxon>Malvales</taxon>
        <taxon>Malvaceae</taxon>
        <taxon>Malvoideae</taxon>
        <taxon>Gossypium</taxon>
    </lineage>
</organism>
<gene>
    <name evidence="2" type="ORF">PVK06_029214</name>
</gene>
<protein>
    <recommendedName>
        <fullName evidence="4">Reverse transcriptase zinc-binding domain-containing protein</fullName>
    </recommendedName>
</protein>
<comment type="caution">
    <text evidence="2">The sequence shown here is derived from an EMBL/GenBank/DDBJ whole genome shotgun (WGS) entry which is preliminary data.</text>
</comment>
<keyword evidence="3" id="KW-1185">Reference proteome</keyword>
<reference evidence="2 3" key="1">
    <citation type="submission" date="2023-03" db="EMBL/GenBank/DDBJ databases">
        <title>WGS of Gossypium arboreum.</title>
        <authorList>
            <person name="Yu D."/>
        </authorList>
    </citation>
    <scope>NUCLEOTIDE SEQUENCE [LARGE SCALE GENOMIC DNA]</scope>
    <source>
        <tissue evidence="2">Leaf</tissue>
    </source>
</reference>
<dbReference type="EMBL" id="JARKNE010000008">
    <property type="protein sequence ID" value="KAK5813763.1"/>
    <property type="molecule type" value="Genomic_DNA"/>
</dbReference>
<evidence type="ECO:0000313" key="3">
    <source>
        <dbReference type="Proteomes" id="UP001358586"/>
    </source>
</evidence>
<proteinExistence type="predicted"/>
<name>A0ABR0P5Z1_GOSAR</name>
<evidence type="ECO:0008006" key="4">
    <source>
        <dbReference type="Google" id="ProtNLM"/>
    </source>
</evidence>
<keyword evidence="1" id="KW-0812">Transmembrane</keyword>
<accession>A0ABR0P5Z1</accession>